<dbReference type="GO" id="GO:0005743">
    <property type="term" value="C:mitochondrial inner membrane"/>
    <property type="evidence" value="ECO:0007669"/>
    <property type="project" value="UniProtKB-SubCell"/>
</dbReference>
<proteinExistence type="inferred from homology"/>
<protein>
    <recommendedName>
        <fullName evidence="10 11">Cytochrome b mRNA-processing protein 4</fullName>
    </recommendedName>
</protein>
<evidence type="ECO:0000256" key="5">
    <source>
        <dbReference type="ARBA" id="ARBA00022989"/>
    </source>
</evidence>
<comment type="function">
    <text evidence="9 11">Essential for the assembly of ubiquinol-cytochrome c reductase. It has a direct effect on the correct occurrence of the Rieske protein, core 4, core 5 and apocytochrome b.</text>
</comment>
<evidence type="ECO:0000256" key="11">
    <source>
        <dbReference type="RuleBase" id="RU368005"/>
    </source>
</evidence>
<dbReference type="InterPro" id="IPR012420">
    <property type="entry name" value="Cbp4"/>
</dbReference>
<dbReference type="EMBL" id="KZ678438">
    <property type="protein sequence ID" value="PSR85738.1"/>
    <property type="molecule type" value="Genomic_DNA"/>
</dbReference>
<evidence type="ECO:0000256" key="7">
    <source>
        <dbReference type="ARBA" id="ARBA00023136"/>
    </source>
</evidence>
<dbReference type="GO" id="GO:0034551">
    <property type="term" value="P:mitochondrial respiratory chain complex III assembly"/>
    <property type="evidence" value="ECO:0007669"/>
    <property type="project" value="TreeGrafter"/>
</dbReference>
<comment type="subcellular location">
    <subcellularLocation>
        <location evidence="1 11">Mitochondrion inner membrane</location>
        <topology evidence="1 11">Single-pass membrane protein</topology>
    </subcellularLocation>
</comment>
<dbReference type="PANTHER" id="PTHR28202">
    <property type="entry name" value="ASSEMBLY FACTOR CBP4"/>
    <property type="match status" value="1"/>
</dbReference>
<dbReference type="FunCoup" id="A0A2T3A8G8">
    <property type="interactions" value="36"/>
</dbReference>
<keyword evidence="7 11" id="KW-0472">Membrane</keyword>
<dbReference type="OrthoDB" id="5576752at2759"/>
<gene>
    <name evidence="12" type="ORF">BD289DRAFT_433502</name>
</gene>
<keyword evidence="6 11" id="KW-0496">Mitochondrion</keyword>
<keyword evidence="4 11" id="KW-0999">Mitochondrion inner membrane</keyword>
<dbReference type="AlphaFoldDB" id="A0A2T3A8G8"/>
<keyword evidence="5 11" id="KW-1133">Transmembrane helix</keyword>
<comment type="similarity">
    <text evidence="2 11">Belongs to the CBP4 family.</text>
</comment>
<evidence type="ECO:0000256" key="10">
    <source>
        <dbReference type="ARBA" id="ARBA00031521"/>
    </source>
</evidence>
<evidence type="ECO:0000256" key="3">
    <source>
        <dbReference type="ARBA" id="ARBA00022692"/>
    </source>
</evidence>
<dbReference type="InParanoid" id="A0A2T3A8G8"/>
<evidence type="ECO:0000256" key="8">
    <source>
        <dbReference type="ARBA" id="ARBA00023186"/>
    </source>
</evidence>
<dbReference type="PANTHER" id="PTHR28202:SF1">
    <property type="entry name" value="ASSEMBLY FACTOR CBP4"/>
    <property type="match status" value="1"/>
</dbReference>
<evidence type="ECO:0000313" key="13">
    <source>
        <dbReference type="Proteomes" id="UP000241462"/>
    </source>
</evidence>
<dbReference type="Proteomes" id="UP000241462">
    <property type="component" value="Unassembled WGS sequence"/>
</dbReference>
<evidence type="ECO:0000256" key="1">
    <source>
        <dbReference type="ARBA" id="ARBA00004434"/>
    </source>
</evidence>
<dbReference type="Pfam" id="PF07960">
    <property type="entry name" value="CBP4"/>
    <property type="match status" value="1"/>
</dbReference>
<keyword evidence="3 11" id="KW-0812">Transmembrane</keyword>
<evidence type="ECO:0000256" key="4">
    <source>
        <dbReference type="ARBA" id="ARBA00022792"/>
    </source>
</evidence>
<evidence type="ECO:0000256" key="9">
    <source>
        <dbReference type="ARBA" id="ARBA00025413"/>
    </source>
</evidence>
<accession>A0A2T3A8G8</accession>
<feature type="transmembrane region" description="Helical" evidence="11">
    <location>
        <begin position="12"/>
        <end position="32"/>
    </location>
</feature>
<keyword evidence="8 11" id="KW-0143">Chaperone</keyword>
<sequence>MPKKGVNWGMLGKMFVGGAVICVGGPAFTYWVTPTEEELFKKYNPDLQKKSLARRAEKQEEFDQFVTKLKEYSKSDKPIWVVQAEAAEEERKLKQLQAFKTREEERLRKEVLRKEMGLSTDSSK</sequence>
<name>A0A2T3A8G8_9PEZI</name>
<organism evidence="12 13">
    <name type="scientific">Coniella lustricola</name>
    <dbReference type="NCBI Taxonomy" id="2025994"/>
    <lineage>
        <taxon>Eukaryota</taxon>
        <taxon>Fungi</taxon>
        <taxon>Dikarya</taxon>
        <taxon>Ascomycota</taxon>
        <taxon>Pezizomycotina</taxon>
        <taxon>Sordariomycetes</taxon>
        <taxon>Sordariomycetidae</taxon>
        <taxon>Diaporthales</taxon>
        <taxon>Schizoparmaceae</taxon>
        <taxon>Coniella</taxon>
    </lineage>
</organism>
<keyword evidence="13" id="KW-1185">Reference proteome</keyword>
<evidence type="ECO:0000313" key="12">
    <source>
        <dbReference type="EMBL" id="PSR85738.1"/>
    </source>
</evidence>
<reference evidence="12 13" key="1">
    <citation type="journal article" date="2018" name="Mycol. Prog.">
        <title>Coniella lustricola, a new species from submerged detritus.</title>
        <authorList>
            <person name="Raudabaugh D.B."/>
            <person name="Iturriaga T."/>
            <person name="Carver A."/>
            <person name="Mondo S."/>
            <person name="Pangilinan J."/>
            <person name="Lipzen A."/>
            <person name="He G."/>
            <person name="Amirebrahimi M."/>
            <person name="Grigoriev I.V."/>
            <person name="Miller A.N."/>
        </authorList>
    </citation>
    <scope>NUCLEOTIDE SEQUENCE [LARGE SCALE GENOMIC DNA]</scope>
    <source>
        <strain evidence="12 13">B22-T-1</strain>
    </source>
</reference>
<evidence type="ECO:0000256" key="2">
    <source>
        <dbReference type="ARBA" id="ARBA00006780"/>
    </source>
</evidence>
<evidence type="ECO:0000256" key="6">
    <source>
        <dbReference type="ARBA" id="ARBA00023128"/>
    </source>
</evidence>